<name>A0A6N1NQZ9_9VIRU</name>
<dbReference type="PANTHER" id="PTHR35580:SF1">
    <property type="entry name" value="PHYTASE-LIKE DOMAIN-CONTAINING PROTEIN"/>
    <property type="match status" value="1"/>
</dbReference>
<dbReference type="EMBL" id="MF405918">
    <property type="protein sequence ID" value="QKU34243.1"/>
    <property type="molecule type" value="Genomic_DNA"/>
</dbReference>
<sequence>MNHLKNNDNINIMYYPPSNCELQCNSQNSETIFSSNCDICSTTELTILNQPNHRSTISKVTWVANISGPGREFITTSATDSNNNIIVAGIYQGDAAVGSLAGCPTNFYNSDNTIGEIIYSSGNYDAFIAKYDSNGCVLWVSKIVGTTKDTLISISIDMNNNIIATGFYSGNQLVIYNSNNQKVASLPSIDSISSFIIKYDISGNPLWVNAIVSTSVIIINSVAIDITNNIFVTGYYNAITVNFYNPNNTIGSTLPLSVGNEAFIAKYNLSGYVVWSTRIGNNGSAIPNDVISYGISVSLDGSVVVTGSYRTNSLLFYNAPNGSITSEHTLANTNVNTTDTFVAKYSTLGQSVWATRIGGISNDFGISVAVDNLNNIAVVGGYISQPITIYSAPNGSIPSLVLTNNGRTDIFVAKYDPQGIAIWSAKISGSGGEISQSVTTDTNNNIIITGFFTSQPLIIYNSNGTTGPTLNGTRNVNNNSSNSFLVKYDHNGMTLWAAKQMGSNNSVGMSVSSDYYNDIILVGSYTSNPFLIYNSVGAINSQLNNFGQIDSFIVKYSDFSQVVKLQPSLLPYFKKRIILRGYRGANSLITATLGLLIDVNARNATGIILMAQDSEVTLLWSNNIWTIISFIKANIIYPQ</sequence>
<dbReference type="InterPro" id="IPR052918">
    <property type="entry name" value="Motility_Chemotaxis_Reg"/>
</dbReference>
<reference evidence="1" key="2">
    <citation type="journal article" date="2018" name="Nat. Commun.">
        <title>Tailed giant Tupanvirus possesses the most complete translational apparatus of the known virosphere.</title>
        <authorList>
            <person name="Abrahao J."/>
            <person name="Silva L."/>
            <person name="Silva L.S."/>
            <person name="Khalil J.Y.B."/>
            <person name="Rodrigues R."/>
            <person name="Arantes T."/>
            <person name="Assis F."/>
            <person name="Boratto P."/>
            <person name="Andrade M."/>
            <person name="Kroon E.G."/>
            <person name="Ribeiro B."/>
            <person name="Bergier I."/>
            <person name="Seligmann H."/>
            <person name="Ghigo E."/>
            <person name="Colson P."/>
            <person name="Levasseur A."/>
            <person name="Kroemer G."/>
            <person name="Raoult D."/>
            <person name="La Scola B."/>
        </authorList>
    </citation>
    <scope>NUCLEOTIDE SEQUENCE [LARGE SCALE GENOMIC DNA]</scope>
    <source>
        <strain evidence="1">Deep ocean</strain>
    </source>
</reference>
<dbReference type="RefSeq" id="YP_010780864.1">
    <property type="nucleotide sequence ID" value="NC_075038.1"/>
</dbReference>
<reference evidence="1" key="1">
    <citation type="submission" date="2017-06" db="EMBL/GenBank/DDBJ databases">
        <authorList>
            <person name="Assis F.L."/>
            <person name="Abrahao J.S."/>
            <person name="Silva L."/>
            <person name="Khalil J.B."/>
            <person name="Rodrigues R."/>
            <person name="Silva L.S."/>
            <person name="Boratto P."/>
            <person name="Andrade M."/>
            <person name="Kroon E.G."/>
            <person name="Ribeiro B."/>
            <person name="Bergier I."/>
            <person name="Seligmann H."/>
            <person name="Ghigo E."/>
            <person name="Colson P."/>
            <person name="Levasseur A."/>
            <person name="Raoult D."/>
            <person name="Scola B.L."/>
        </authorList>
    </citation>
    <scope>NUCLEOTIDE SEQUENCE</scope>
    <source>
        <strain evidence="1">Deep ocean</strain>
    </source>
</reference>
<evidence type="ECO:0008006" key="2">
    <source>
        <dbReference type="Google" id="ProtNLM"/>
    </source>
</evidence>
<proteinExistence type="predicted"/>
<dbReference type="KEGG" id="vg:80517555"/>
<evidence type="ECO:0000313" key="1">
    <source>
        <dbReference type="EMBL" id="QKU34243.1"/>
    </source>
</evidence>
<organism evidence="1">
    <name type="scientific">Tupanvirus deep ocean</name>
    <dbReference type="NCBI Taxonomy" id="2126984"/>
    <lineage>
        <taxon>Viruses</taxon>
        <taxon>Varidnaviria</taxon>
        <taxon>Bamfordvirae</taxon>
        <taxon>Nucleocytoviricota</taxon>
        <taxon>Megaviricetes</taxon>
        <taxon>Imitervirales</taxon>
        <taxon>Mimiviridae</taxon>
        <taxon>Megamimivirinae</taxon>
        <taxon>Tupanvirus</taxon>
        <taxon>Tupanvirus altamarinense</taxon>
    </lineage>
</organism>
<protein>
    <recommendedName>
        <fullName evidence="2">Bulb-type lectin domain-containing protein</fullName>
    </recommendedName>
</protein>
<dbReference type="SUPFAM" id="SSF101898">
    <property type="entry name" value="NHL repeat"/>
    <property type="match status" value="1"/>
</dbReference>
<dbReference type="GeneID" id="80517555"/>
<accession>A0A6N1NQZ9</accession>
<dbReference type="PANTHER" id="PTHR35580">
    <property type="entry name" value="CELL SURFACE GLYCOPROTEIN (S-LAYER PROTEIN)-LIKE PROTEIN"/>
    <property type="match status" value="1"/>
</dbReference>